<feature type="region of interest" description="Disordered" evidence="1">
    <location>
        <begin position="1"/>
        <end position="38"/>
    </location>
</feature>
<feature type="region of interest" description="Disordered" evidence="1">
    <location>
        <begin position="581"/>
        <end position="604"/>
    </location>
</feature>
<evidence type="ECO:0000313" key="3">
    <source>
        <dbReference type="Proteomes" id="UP000266723"/>
    </source>
</evidence>
<feature type="compositionally biased region" description="Basic residues" evidence="1">
    <location>
        <begin position="181"/>
        <end position="197"/>
    </location>
</feature>
<feature type="compositionally biased region" description="Polar residues" evidence="1">
    <location>
        <begin position="165"/>
        <end position="176"/>
    </location>
</feature>
<gene>
    <name evidence="2" type="ORF">DY000_02007187</name>
</gene>
<evidence type="ECO:0008006" key="4">
    <source>
        <dbReference type="Google" id="ProtNLM"/>
    </source>
</evidence>
<dbReference type="EMBL" id="QGKV02000832">
    <property type="protein sequence ID" value="KAF3542925.1"/>
    <property type="molecule type" value="Genomic_DNA"/>
</dbReference>
<evidence type="ECO:0000256" key="1">
    <source>
        <dbReference type="SAM" id="MobiDB-lite"/>
    </source>
</evidence>
<name>A0ABQ7BU23_BRACR</name>
<proteinExistence type="predicted"/>
<organism evidence="2 3">
    <name type="scientific">Brassica cretica</name>
    <name type="common">Mustard</name>
    <dbReference type="NCBI Taxonomy" id="69181"/>
    <lineage>
        <taxon>Eukaryota</taxon>
        <taxon>Viridiplantae</taxon>
        <taxon>Streptophyta</taxon>
        <taxon>Embryophyta</taxon>
        <taxon>Tracheophyta</taxon>
        <taxon>Spermatophyta</taxon>
        <taxon>Magnoliopsida</taxon>
        <taxon>eudicotyledons</taxon>
        <taxon>Gunneridae</taxon>
        <taxon>Pentapetalae</taxon>
        <taxon>rosids</taxon>
        <taxon>malvids</taxon>
        <taxon>Brassicales</taxon>
        <taxon>Brassicaceae</taxon>
        <taxon>Brassiceae</taxon>
        <taxon>Brassica</taxon>
    </lineage>
</organism>
<keyword evidence="3" id="KW-1185">Reference proteome</keyword>
<protein>
    <recommendedName>
        <fullName evidence="4">RNase H type-1 domain-containing protein</fullName>
    </recommendedName>
</protein>
<evidence type="ECO:0000313" key="2">
    <source>
        <dbReference type="EMBL" id="KAF3542925.1"/>
    </source>
</evidence>
<feature type="compositionally biased region" description="Pro residues" evidence="1">
    <location>
        <begin position="10"/>
        <end position="19"/>
    </location>
</feature>
<comment type="caution">
    <text evidence="2">The sequence shown here is derived from an EMBL/GenBank/DDBJ whole genome shotgun (WGS) entry which is preliminary data.</text>
</comment>
<accession>A0ABQ7BU23</accession>
<feature type="region of interest" description="Disordered" evidence="1">
    <location>
        <begin position="119"/>
        <end position="211"/>
    </location>
</feature>
<reference evidence="2 3" key="1">
    <citation type="journal article" date="2020" name="BMC Genomics">
        <title>Intraspecific diversification of the crop wild relative Brassica cretica Lam. using demographic model selection.</title>
        <authorList>
            <person name="Kioukis A."/>
            <person name="Michalopoulou V.A."/>
            <person name="Briers L."/>
            <person name="Pirintsos S."/>
            <person name="Studholme D.J."/>
            <person name="Pavlidis P."/>
            <person name="Sarris P.F."/>
        </authorList>
    </citation>
    <scope>NUCLEOTIDE SEQUENCE [LARGE SCALE GENOMIC DNA]</scope>
    <source>
        <strain evidence="3">cv. PFS-1207/04</strain>
    </source>
</reference>
<sequence>MNITTSIALIPPPPPPLIEPPSSSQLRPLPTKPSSQHLSVPPGFAPLFPELPIEERNAALLYISHSDATERQARILRVQQSLAPGFVEPTVAKPIISHDLNKGKGHVFVFQENDRPLKRSSTVTDVPGNHERTPLRAHSNSIYDSSDHEASSASSPPGPTGFLMGSSSGNPPSGTRSEGRKNRRRPQRWKRINKPHLHAASGPDKDDSDTGLCSFVREERVTGHGRFVFDKRMLSQAGVADIVKFGWGEDQSEVTTPLVERIRRCRLELSKWKRIMKMGSRGKIARLKVALEKEISKRLPCAVRMTRLKRDLAKAHRDEEAFWRQQSRKLWLKLGDRNTRYFHHCARSRKLRNRILMLRDAEGREQFSEGSKGHIAAETDEVDLSLTVSELIDRRYGTWNVQRVRHLFVEEDANYILGLKIDMNRADAVVWGLERNELLSFSWAIDCLSDLHFGKVVFESSSYLAGEAILRPEMFLGFQDLLAHIRDKLSGFRLWNISYAQLQGNRCAHEIALSVTRNHRGSETSGLAMLLVRACGAETFVPWTLLEREGASCVFMLELIFHSGSSIYSSQWFTCLASHTSRSDSPVAHPSYSFPLSGETDEQK</sequence>
<dbReference type="Proteomes" id="UP000266723">
    <property type="component" value="Unassembled WGS sequence"/>
</dbReference>